<name>A0A0C9W7A3_9AGAM</name>
<dbReference type="Pfam" id="PF12874">
    <property type="entry name" value="zf-met"/>
    <property type="match status" value="2"/>
</dbReference>
<feature type="domain" description="U1-type" evidence="1">
    <location>
        <begin position="58"/>
        <end position="92"/>
    </location>
</feature>
<dbReference type="EMBL" id="KN839852">
    <property type="protein sequence ID" value="KIJ63043.1"/>
    <property type="molecule type" value="Genomic_DNA"/>
</dbReference>
<feature type="non-terminal residue" evidence="2">
    <location>
        <position position="457"/>
    </location>
</feature>
<accession>A0A0C9W7A3</accession>
<evidence type="ECO:0000259" key="1">
    <source>
        <dbReference type="SMART" id="SM00451"/>
    </source>
</evidence>
<proteinExistence type="predicted"/>
<dbReference type="InterPro" id="IPR049080">
    <property type="entry name" value="MOV-10-like_beta-barrel"/>
</dbReference>
<dbReference type="InterPro" id="IPR003604">
    <property type="entry name" value="Matrin/U1-like-C_Znf_C2H2"/>
</dbReference>
<dbReference type="Gene3D" id="3.30.160.60">
    <property type="entry name" value="Classic Zinc Finger"/>
    <property type="match status" value="1"/>
</dbReference>
<feature type="domain" description="U1-type" evidence="1">
    <location>
        <begin position="23"/>
        <end position="57"/>
    </location>
</feature>
<reference evidence="2 3" key="1">
    <citation type="submission" date="2014-04" db="EMBL/GenBank/DDBJ databases">
        <title>Evolutionary Origins and Diversification of the Mycorrhizal Mutualists.</title>
        <authorList>
            <consortium name="DOE Joint Genome Institute"/>
            <consortium name="Mycorrhizal Genomics Consortium"/>
            <person name="Kohler A."/>
            <person name="Kuo A."/>
            <person name="Nagy L.G."/>
            <person name="Floudas D."/>
            <person name="Copeland A."/>
            <person name="Barry K.W."/>
            <person name="Cichocki N."/>
            <person name="Veneault-Fourrey C."/>
            <person name="LaButti K."/>
            <person name="Lindquist E.A."/>
            <person name="Lipzen A."/>
            <person name="Lundell T."/>
            <person name="Morin E."/>
            <person name="Murat C."/>
            <person name="Riley R."/>
            <person name="Ohm R."/>
            <person name="Sun H."/>
            <person name="Tunlid A."/>
            <person name="Henrissat B."/>
            <person name="Grigoriev I.V."/>
            <person name="Hibbett D.S."/>
            <person name="Martin F."/>
        </authorList>
    </citation>
    <scope>NUCLEOTIDE SEQUENCE [LARGE SCALE GENOMIC DNA]</scope>
    <source>
        <strain evidence="2 3">MD-312</strain>
    </source>
</reference>
<dbReference type="HOGENOM" id="CLU_599312_0_0_1"/>
<dbReference type="InterPro" id="IPR013087">
    <property type="entry name" value="Znf_C2H2_type"/>
</dbReference>
<organism evidence="2 3">
    <name type="scientific">Hydnomerulius pinastri MD-312</name>
    <dbReference type="NCBI Taxonomy" id="994086"/>
    <lineage>
        <taxon>Eukaryota</taxon>
        <taxon>Fungi</taxon>
        <taxon>Dikarya</taxon>
        <taxon>Basidiomycota</taxon>
        <taxon>Agaricomycotina</taxon>
        <taxon>Agaricomycetes</taxon>
        <taxon>Agaricomycetidae</taxon>
        <taxon>Boletales</taxon>
        <taxon>Boletales incertae sedis</taxon>
        <taxon>Leucogyrophana</taxon>
    </lineage>
</organism>
<evidence type="ECO:0000313" key="3">
    <source>
        <dbReference type="Proteomes" id="UP000053820"/>
    </source>
</evidence>
<dbReference type="Proteomes" id="UP000053820">
    <property type="component" value="Unassembled WGS sequence"/>
</dbReference>
<dbReference type="InterPro" id="IPR036236">
    <property type="entry name" value="Znf_C2H2_sf"/>
</dbReference>
<dbReference type="GO" id="GO:0008270">
    <property type="term" value="F:zinc ion binding"/>
    <property type="evidence" value="ECO:0007669"/>
    <property type="project" value="InterPro"/>
</dbReference>
<dbReference type="AlphaFoldDB" id="A0A0C9W7A3"/>
<sequence length="457" mass="51111">MTKICPEVQLHGVCHTPGCTKHHEVHLCEMCAVVCYSLSAYNAHLAGKKHRRRDAGTGAMVHCTICDMHMLGNKTWEAHVKGKKHVRLSKAQASGGGGTIVEPSIPDAIPGQTYCSICSKFIDDHRWAYHLTSREHHNKEKYTALRAVLDEARKDKHGVTVTNDLDFGIVEPTNADANIEKQFSLSTTIPASRVSVINVTLTSSASRRQLHTPFSITRAPIGQPLLHGKRATVTINFSTAYSGRAEDQLEIIFEDKSLDQRFVIIRSLRGIVGSSADYELLKPKAPYRPQPRTSKREETDVIPGIRAPSLNAIPYIGKLPQAKASASLVAALSEPRSVRQTIDQIRRVFLPLSLDSSTYGRFFKTLVWAEEFQSEHDLERYDVPNATLTHYNSNYRLEVPGLAEKRPSVLVGDRILVHKHGAPEGQWFEGYVHFVFNLERQHQALDTAFSPERILFP</sequence>
<evidence type="ECO:0000313" key="2">
    <source>
        <dbReference type="EMBL" id="KIJ63043.1"/>
    </source>
</evidence>
<dbReference type="SUPFAM" id="SSF57667">
    <property type="entry name" value="beta-beta-alpha zinc fingers"/>
    <property type="match status" value="2"/>
</dbReference>
<protein>
    <submittedName>
        <fullName evidence="2">Unplaced genomic scaffold scaffold_18, whole genome shotgun sequence</fullName>
    </submittedName>
</protein>
<gene>
    <name evidence="2" type="ORF">HYDPIDRAFT_41313</name>
</gene>
<dbReference type="GO" id="GO:0003676">
    <property type="term" value="F:nucleic acid binding"/>
    <property type="evidence" value="ECO:0007669"/>
    <property type="project" value="InterPro"/>
</dbReference>
<keyword evidence="3" id="KW-1185">Reference proteome</keyword>
<feature type="domain" description="U1-type" evidence="1">
    <location>
        <begin position="110"/>
        <end position="143"/>
    </location>
</feature>
<dbReference type="OrthoDB" id="6513042at2759"/>
<dbReference type="SMART" id="SM00451">
    <property type="entry name" value="ZnF_U1"/>
    <property type="match status" value="3"/>
</dbReference>
<dbReference type="Pfam" id="PF21634">
    <property type="entry name" value="MOV-10_beta-barrel"/>
    <property type="match status" value="1"/>
</dbReference>